<sequence length="205" mass="22191">MATVALPLLGLKCRVEEGMKPGGLNVGRSGHTGDVGPKSRSRSSANQIWNEDDVGQPRISSSCHPATVLPSPSRESPAPLLRTRGTSSSVDAKNWATSLPTLSATRKRGKNARRMLQRLLGSKDTVAAEEKNCLEDITLWAGYVVVPPNAPLMDYLKPLRSYVLELNKYLAPYSRIEICKLSVGDGLPFAAASSDHLIFLCTFIT</sequence>
<keyword evidence="1 5" id="KW-0489">Methyltransferase</keyword>
<reference evidence="5 6" key="1">
    <citation type="submission" date="2019-04" db="EMBL/GenBank/DDBJ databases">
        <title>An improved genome assembly and genetic linkage map for asparagus bean, Vigna unguiculata ssp. sesquipedialis.</title>
        <authorList>
            <person name="Xia Q."/>
            <person name="Zhang R."/>
            <person name="Dong Y."/>
        </authorList>
    </citation>
    <scope>NUCLEOTIDE SEQUENCE [LARGE SCALE GENOMIC DNA]</scope>
    <source>
        <tissue evidence="5">Leaf</tissue>
    </source>
</reference>
<feature type="region of interest" description="Disordered" evidence="4">
    <location>
        <begin position="22"/>
        <end position="87"/>
    </location>
</feature>
<dbReference type="AlphaFoldDB" id="A0A4D6MZ56"/>
<evidence type="ECO:0000256" key="2">
    <source>
        <dbReference type="ARBA" id="ARBA00022679"/>
    </source>
</evidence>
<evidence type="ECO:0000256" key="3">
    <source>
        <dbReference type="ARBA" id="ARBA00022691"/>
    </source>
</evidence>
<dbReference type="Proteomes" id="UP000501690">
    <property type="component" value="Linkage Group LG9"/>
</dbReference>
<evidence type="ECO:0000256" key="4">
    <source>
        <dbReference type="SAM" id="MobiDB-lite"/>
    </source>
</evidence>
<keyword evidence="3" id="KW-0949">S-adenosyl-L-methionine</keyword>
<keyword evidence="6" id="KW-1185">Reference proteome</keyword>
<dbReference type="GO" id="GO:0008171">
    <property type="term" value="F:O-methyltransferase activity"/>
    <property type="evidence" value="ECO:0007669"/>
    <property type="project" value="InterPro"/>
</dbReference>
<gene>
    <name evidence="5" type="ORF">DEO72_LG9g1329</name>
</gene>
<protein>
    <submittedName>
        <fullName evidence="5">Caffeoyl-CoA O-methyltransferase</fullName>
    </submittedName>
</protein>
<dbReference type="EMBL" id="CP039353">
    <property type="protein sequence ID" value="QCE06318.1"/>
    <property type="molecule type" value="Genomic_DNA"/>
</dbReference>
<proteinExistence type="predicted"/>
<name>A0A4D6MZ56_VIGUN</name>
<organism evidence="5 6">
    <name type="scientific">Vigna unguiculata</name>
    <name type="common">Cowpea</name>
    <dbReference type="NCBI Taxonomy" id="3917"/>
    <lineage>
        <taxon>Eukaryota</taxon>
        <taxon>Viridiplantae</taxon>
        <taxon>Streptophyta</taxon>
        <taxon>Embryophyta</taxon>
        <taxon>Tracheophyta</taxon>
        <taxon>Spermatophyta</taxon>
        <taxon>Magnoliopsida</taxon>
        <taxon>eudicotyledons</taxon>
        <taxon>Gunneridae</taxon>
        <taxon>Pentapetalae</taxon>
        <taxon>rosids</taxon>
        <taxon>fabids</taxon>
        <taxon>Fabales</taxon>
        <taxon>Fabaceae</taxon>
        <taxon>Papilionoideae</taxon>
        <taxon>50 kb inversion clade</taxon>
        <taxon>NPAAA clade</taxon>
        <taxon>indigoferoid/millettioid clade</taxon>
        <taxon>Phaseoleae</taxon>
        <taxon>Vigna</taxon>
    </lineage>
</organism>
<evidence type="ECO:0000313" key="6">
    <source>
        <dbReference type="Proteomes" id="UP000501690"/>
    </source>
</evidence>
<evidence type="ECO:0000313" key="5">
    <source>
        <dbReference type="EMBL" id="QCE06318.1"/>
    </source>
</evidence>
<dbReference type="GO" id="GO:0032259">
    <property type="term" value="P:methylation"/>
    <property type="evidence" value="ECO:0007669"/>
    <property type="project" value="UniProtKB-KW"/>
</dbReference>
<evidence type="ECO:0000256" key="1">
    <source>
        <dbReference type="ARBA" id="ARBA00022603"/>
    </source>
</evidence>
<accession>A0A4D6MZ56</accession>
<keyword evidence="2 5" id="KW-0808">Transferase</keyword>
<dbReference type="Pfam" id="PF01596">
    <property type="entry name" value="Methyltransf_3"/>
    <property type="match status" value="1"/>
</dbReference>
<dbReference type="InterPro" id="IPR002935">
    <property type="entry name" value="SAM_O-MeTrfase"/>
</dbReference>